<evidence type="ECO:0000313" key="2">
    <source>
        <dbReference type="EMBL" id="MBW0522622.1"/>
    </source>
</evidence>
<comment type="caution">
    <text evidence="2">The sequence shown here is derived from an EMBL/GenBank/DDBJ whole genome shotgun (WGS) entry which is preliminary data.</text>
</comment>
<dbReference type="AlphaFoldDB" id="A0A9Q3EMG6"/>
<proteinExistence type="predicted"/>
<sequence length="201" mass="22992">MEETIQSNQIDLIKEEERLVPELVGLPEERKLWRIPEDPPIPQGNVLRVELLPSGSQRNISVPVQRLVQGRKGRGLGNSFKPLAGRHELLFTHQELSGSGEDHRALRSMESLVLQGKGKNVQNWLKNQSLLSIEQKKELELTPYLEKDRPVASTSFKTAPEQPNDKPKRPQKKQRGPRKNQGKVNWHRPYPQGYSIPKLEP</sequence>
<feature type="region of interest" description="Disordered" evidence="1">
    <location>
        <begin position="144"/>
        <end position="201"/>
    </location>
</feature>
<dbReference type="Proteomes" id="UP000765509">
    <property type="component" value="Unassembled WGS sequence"/>
</dbReference>
<dbReference type="EMBL" id="AVOT02029692">
    <property type="protein sequence ID" value="MBW0522622.1"/>
    <property type="molecule type" value="Genomic_DNA"/>
</dbReference>
<evidence type="ECO:0000256" key="1">
    <source>
        <dbReference type="SAM" id="MobiDB-lite"/>
    </source>
</evidence>
<protein>
    <submittedName>
        <fullName evidence="2">Uncharacterized protein</fullName>
    </submittedName>
</protein>
<feature type="compositionally biased region" description="Basic residues" evidence="1">
    <location>
        <begin position="169"/>
        <end position="181"/>
    </location>
</feature>
<gene>
    <name evidence="2" type="ORF">O181_062337</name>
</gene>
<organism evidence="2 3">
    <name type="scientific">Austropuccinia psidii MF-1</name>
    <dbReference type="NCBI Taxonomy" id="1389203"/>
    <lineage>
        <taxon>Eukaryota</taxon>
        <taxon>Fungi</taxon>
        <taxon>Dikarya</taxon>
        <taxon>Basidiomycota</taxon>
        <taxon>Pucciniomycotina</taxon>
        <taxon>Pucciniomycetes</taxon>
        <taxon>Pucciniales</taxon>
        <taxon>Sphaerophragmiaceae</taxon>
        <taxon>Austropuccinia</taxon>
    </lineage>
</organism>
<accession>A0A9Q3EMG6</accession>
<evidence type="ECO:0000313" key="3">
    <source>
        <dbReference type="Proteomes" id="UP000765509"/>
    </source>
</evidence>
<reference evidence="2" key="1">
    <citation type="submission" date="2021-03" db="EMBL/GenBank/DDBJ databases">
        <title>Draft genome sequence of rust myrtle Austropuccinia psidii MF-1, a brazilian biotype.</title>
        <authorList>
            <person name="Quecine M.C."/>
            <person name="Pachon D.M.R."/>
            <person name="Bonatelli M.L."/>
            <person name="Correr F.H."/>
            <person name="Franceschini L.M."/>
            <person name="Leite T.F."/>
            <person name="Margarido G.R.A."/>
            <person name="Almeida C.A."/>
            <person name="Ferrarezi J.A."/>
            <person name="Labate C.A."/>
        </authorList>
    </citation>
    <scope>NUCLEOTIDE SEQUENCE</scope>
    <source>
        <strain evidence="2">MF-1</strain>
    </source>
</reference>
<keyword evidence="3" id="KW-1185">Reference proteome</keyword>
<name>A0A9Q3EMG6_9BASI</name>